<accession>A0ABY2GPD0</accession>
<evidence type="ECO:0000313" key="4">
    <source>
        <dbReference type="Proteomes" id="UP001642720"/>
    </source>
</evidence>
<reference evidence="3 4" key="1">
    <citation type="submission" date="2018-01" db="EMBL/GenBank/DDBJ databases">
        <title>Genome characterization of the sugarcane-associated fungus Trichoderma ghanense CCMA-1212 and their application in lignocelulose bioconversion.</title>
        <authorList>
            <person name="Steindorff A.S."/>
            <person name="Mendes T.D."/>
            <person name="Vilela E.S.D."/>
            <person name="Rodrigues D.S."/>
            <person name="Formighieri E.F."/>
            <person name="Melo I.S."/>
            <person name="Favaro L.C.L."/>
        </authorList>
    </citation>
    <scope>NUCLEOTIDE SEQUENCE [LARGE SCALE GENOMIC DNA]</scope>
    <source>
        <strain evidence="3 4">CCMA-1212</strain>
    </source>
</reference>
<evidence type="ECO:0000256" key="1">
    <source>
        <dbReference type="ARBA" id="ARBA00006484"/>
    </source>
</evidence>
<name>A0ABY2GPD0_9HYPO</name>
<dbReference type="Proteomes" id="UP001642720">
    <property type="component" value="Unassembled WGS sequence"/>
</dbReference>
<evidence type="ECO:0000313" key="3">
    <source>
        <dbReference type="EMBL" id="TFA97410.1"/>
    </source>
</evidence>
<dbReference type="PANTHER" id="PTHR24320:SF272">
    <property type="entry name" value="NAD(P)-BINDING ROSSMANN-FOLD SUPERFAMILY PROTEIN"/>
    <property type="match status" value="1"/>
</dbReference>
<sequence length="368" mass="40120">MDRYAAAHASRNGPGDARPSALQIVQDEYQHGNNHAAPLSKLTIVMTGATSGIGYETARALYSTGAKLFLTARDAAKSRRAIDRIVSSIPPVEGMRYQDIEVVHMDMDSLSSVRQAAGEVLGRTETINVLINNAGEDRLCYTQTALSPDDDFANTGIAGIPFGHTKDGLERNWGINYVAPFLLTHHLLPRLEASGSPSRRSRIVNLSTTGHRLFPTHLEEDPNFEKTPYEPMSAYATSKLAVIYHANYLDRHFSGRGIRAVSVHPGTIQTPMLDRYDALNSKPVDLPPGYAKELKSTEQGAATTVFAAIESCLEDKGGIYLENCTYGKEAAEDLGPMDGGYAAFAFDEEVEEGLWKDTCRLLGVPESL</sequence>
<dbReference type="PANTHER" id="PTHR24320">
    <property type="entry name" value="RETINOL DEHYDROGENASE"/>
    <property type="match status" value="1"/>
</dbReference>
<dbReference type="SUPFAM" id="SSF51735">
    <property type="entry name" value="NAD(P)-binding Rossmann-fold domains"/>
    <property type="match status" value="1"/>
</dbReference>
<dbReference type="PRINTS" id="PR00081">
    <property type="entry name" value="GDHRDH"/>
</dbReference>
<comment type="similarity">
    <text evidence="1">Belongs to the short-chain dehydrogenases/reductases (SDR) family.</text>
</comment>
<gene>
    <name evidence="3" type="ORF">CCMA1212_010865</name>
</gene>
<organism evidence="3 4">
    <name type="scientific">Trichoderma ghanense</name>
    <dbReference type="NCBI Taxonomy" id="65468"/>
    <lineage>
        <taxon>Eukaryota</taxon>
        <taxon>Fungi</taxon>
        <taxon>Dikarya</taxon>
        <taxon>Ascomycota</taxon>
        <taxon>Pezizomycotina</taxon>
        <taxon>Sordariomycetes</taxon>
        <taxon>Hypocreomycetidae</taxon>
        <taxon>Hypocreales</taxon>
        <taxon>Hypocreaceae</taxon>
        <taxon>Trichoderma</taxon>
    </lineage>
</organism>
<dbReference type="Gene3D" id="3.40.50.720">
    <property type="entry name" value="NAD(P)-binding Rossmann-like Domain"/>
    <property type="match status" value="1"/>
</dbReference>
<comment type="caution">
    <text evidence="3">The sequence shown here is derived from an EMBL/GenBank/DDBJ whole genome shotgun (WGS) entry which is preliminary data.</text>
</comment>
<protein>
    <submittedName>
        <fullName evidence="3">Short-chain dehydrogenase</fullName>
    </submittedName>
</protein>
<proteinExistence type="inferred from homology"/>
<dbReference type="InterPro" id="IPR002347">
    <property type="entry name" value="SDR_fam"/>
</dbReference>
<evidence type="ECO:0000256" key="2">
    <source>
        <dbReference type="ARBA" id="ARBA00023002"/>
    </source>
</evidence>
<dbReference type="Pfam" id="PF13561">
    <property type="entry name" value="adh_short_C2"/>
    <property type="match status" value="1"/>
</dbReference>
<dbReference type="GeneID" id="300582342"/>
<keyword evidence="4" id="KW-1185">Reference proteome</keyword>
<dbReference type="RefSeq" id="XP_073553612.1">
    <property type="nucleotide sequence ID" value="XM_073707892.1"/>
</dbReference>
<keyword evidence="2" id="KW-0560">Oxidoreductase</keyword>
<dbReference type="EMBL" id="PPTA01000035">
    <property type="protein sequence ID" value="TFA97410.1"/>
    <property type="molecule type" value="Genomic_DNA"/>
</dbReference>
<dbReference type="InterPro" id="IPR036291">
    <property type="entry name" value="NAD(P)-bd_dom_sf"/>
</dbReference>